<dbReference type="Proteomes" id="UP000499080">
    <property type="component" value="Unassembled WGS sequence"/>
</dbReference>
<gene>
    <name evidence="1" type="ORF">AVEN_274061_1</name>
</gene>
<dbReference type="EMBL" id="BGPR01021416">
    <property type="protein sequence ID" value="GBN86682.1"/>
    <property type="molecule type" value="Genomic_DNA"/>
</dbReference>
<keyword evidence="2" id="KW-1185">Reference proteome</keyword>
<evidence type="ECO:0000313" key="2">
    <source>
        <dbReference type="Proteomes" id="UP000499080"/>
    </source>
</evidence>
<accession>A0A4Y2SEL0</accession>
<protein>
    <submittedName>
        <fullName evidence="1">Uncharacterized protein</fullName>
    </submittedName>
</protein>
<sequence length="150" mass="16772">MTRGCRVTNDEGNELKIQLTSPLLYSKKAQPESTSFFPNLSKFAKLVLRIGTILSVGTKSVNVQQDYCISSRGGYKLQRAKRTNKKDAASIFRGVNERSSYCMRCRGELKTNALSITSIRYFLVHTTSPMAEIRLIDTPPCSPTEIQSSK</sequence>
<name>A0A4Y2SEL0_ARAVE</name>
<comment type="caution">
    <text evidence="1">The sequence shown here is derived from an EMBL/GenBank/DDBJ whole genome shotgun (WGS) entry which is preliminary data.</text>
</comment>
<dbReference type="AlphaFoldDB" id="A0A4Y2SEL0"/>
<proteinExistence type="predicted"/>
<evidence type="ECO:0000313" key="1">
    <source>
        <dbReference type="EMBL" id="GBN86682.1"/>
    </source>
</evidence>
<reference evidence="1 2" key="1">
    <citation type="journal article" date="2019" name="Sci. Rep.">
        <title>Orb-weaving spider Araneus ventricosus genome elucidates the spidroin gene catalogue.</title>
        <authorList>
            <person name="Kono N."/>
            <person name="Nakamura H."/>
            <person name="Ohtoshi R."/>
            <person name="Moran D.A.P."/>
            <person name="Shinohara A."/>
            <person name="Yoshida Y."/>
            <person name="Fujiwara M."/>
            <person name="Mori M."/>
            <person name="Tomita M."/>
            <person name="Arakawa K."/>
        </authorList>
    </citation>
    <scope>NUCLEOTIDE SEQUENCE [LARGE SCALE GENOMIC DNA]</scope>
</reference>
<organism evidence="1 2">
    <name type="scientific">Araneus ventricosus</name>
    <name type="common">Orbweaver spider</name>
    <name type="synonym">Epeira ventricosa</name>
    <dbReference type="NCBI Taxonomy" id="182803"/>
    <lineage>
        <taxon>Eukaryota</taxon>
        <taxon>Metazoa</taxon>
        <taxon>Ecdysozoa</taxon>
        <taxon>Arthropoda</taxon>
        <taxon>Chelicerata</taxon>
        <taxon>Arachnida</taxon>
        <taxon>Araneae</taxon>
        <taxon>Araneomorphae</taxon>
        <taxon>Entelegynae</taxon>
        <taxon>Araneoidea</taxon>
        <taxon>Araneidae</taxon>
        <taxon>Araneus</taxon>
    </lineage>
</organism>